<protein>
    <submittedName>
        <fullName evidence="2">Calcium/calmodulin-dependent protein kinase cmkA</fullName>
    </submittedName>
</protein>
<dbReference type="SMART" id="SM00220">
    <property type="entry name" value="S_TKc"/>
    <property type="match status" value="1"/>
</dbReference>
<sequence>MTELREKLSKAVIRVEHKSSTKTHKWISWESIKSITDEAGDVVGKLATSECHAEGLKKFALLKARRLVALLFHTRHEEWLERFYHNDFGDDMFPIEVKYEGSHRTVESTKTKRRAEFLEELFQYHDFDVICDMWQWMFFVPIFSQDDTAYVFDWRCQLPFVQELETSESNFSTVTHLVIHRGHLKFENDDQIGTVLDSDGNPHVAVKKLLTRGTAEKLQQVVENEASVLGRFQNHNHPHFVRAIARYTQENHHYFVFPWAKGGNLREFWDQQPSLSRASLNFSTHDWDTYIRWFFDQLVGLASAIKELHHPDEEFGVSCRHGDLKPENILCFSHDAPGPGKIPTSVKLVIADAGHAKVHEKVTELRQDITNTPAGTNTYKPPEVVYLPKEARSRRYDIWSLGCLYLEFIIWILYDRDGLQRFRTDIGPSEPFFKEHPEITVKDMVKKWIQYIKEDPRCSSTGPTALGRFVELIETRLLVVRIQRRQGSKPKHEAIDFPTEHPELSAEDSKLPLTMVTRPSFNINEPGANELERADAIEMVEVIQKIITRASGDSLPWISWDGMASTRSFWPTANLDTRAQTGSLRESNRAGLQGV</sequence>
<evidence type="ECO:0000259" key="1">
    <source>
        <dbReference type="PROSITE" id="PS50011"/>
    </source>
</evidence>
<dbReference type="GO" id="GO:0004674">
    <property type="term" value="F:protein serine/threonine kinase activity"/>
    <property type="evidence" value="ECO:0007669"/>
    <property type="project" value="TreeGrafter"/>
</dbReference>
<dbReference type="EMBL" id="BPPX01000047">
    <property type="protein sequence ID" value="GJC89929.1"/>
    <property type="molecule type" value="Genomic_DNA"/>
</dbReference>
<dbReference type="PROSITE" id="PS50011">
    <property type="entry name" value="PROTEIN_KINASE_DOM"/>
    <property type="match status" value="1"/>
</dbReference>
<name>A0AA37GZV9_9PEZI</name>
<dbReference type="SUPFAM" id="SSF56112">
    <property type="entry name" value="Protein kinase-like (PK-like)"/>
    <property type="match status" value="1"/>
</dbReference>
<gene>
    <name evidence="2" type="ORF">ColLi_12767</name>
</gene>
<dbReference type="InterPro" id="IPR011009">
    <property type="entry name" value="Kinase-like_dom_sf"/>
</dbReference>
<organism evidence="2 3">
    <name type="scientific">Colletotrichum liriopes</name>
    <dbReference type="NCBI Taxonomy" id="708192"/>
    <lineage>
        <taxon>Eukaryota</taxon>
        <taxon>Fungi</taxon>
        <taxon>Dikarya</taxon>
        <taxon>Ascomycota</taxon>
        <taxon>Pezizomycotina</taxon>
        <taxon>Sordariomycetes</taxon>
        <taxon>Hypocreomycetidae</taxon>
        <taxon>Glomerellales</taxon>
        <taxon>Glomerellaceae</taxon>
        <taxon>Colletotrichum</taxon>
        <taxon>Colletotrichum spaethianum species complex</taxon>
    </lineage>
</organism>
<keyword evidence="2" id="KW-0808">Transferase</keyword>
<feature type="domain" description="Protein kinase" evidence="1">
    <location>
        <begin position="160"/>
        <end position="504"/>
    </location>
</feature>
<dbReference type="AlphaFoldDB" id="A0AA37GZV9"/>
<evidence type="ECO:0000313" key="3">
    <source>
        <dbReference type="Proteomes" id="UP001055172"/>
    </source>
</evidence>
<comment type="caution">
    <text evidence="2">The sequence shown here is derived from an EMBL/GenBank/DDBJ whole genome shotgun (WGS) entry which is preliminary data.</text>
</comment>
<dbReference type="PANTHER" id="PTHR24359">
    <property type="entry name" value="SERINE/THREONINE-PROTEIN KINASE SBK1"/>
    <property type="match status" value="1"/>
</dbReference>
<dbReference type="PROSITE" id="PS00108">
    <property type="entry name" value="PROTEIN_KINASE_ST"/>
    <property type="match status" value="1"/>
</dbReference>
<keyword evidence="3" id="KW-1185">Reference proteome</keyword>
<dbReference type="Pfam" id="PF00069">
    <property type="entry name" value="Pkinase"/>
    <property type="match status" value="1"/>
</dbReference>
<proteinExistence type="predicted"/>
<dbReference type="GO" id="GO:0005524">
    <property type="term" value="F:ATP binding"/>
    <property type="evidence" value="ECO:0007669"/>
    <property type="project" value="InterPro"/>
</dbReference>
<keyword evidence="2" id="KW-0418">Kinase</keyword>
<dbReference type="CDD" id="cd00180">
    <property type="entry name" value="PKc"/>
    <property type="match status" value="1"/>
</dbReference>
<accession>A0AA37GZV9</accession>
<dbReference type="Proteomes" id="UP001055172">
    <property type="component" value="Unassembled WGS sequence"/>
</dbReference>
<dbReference type="Gene3D" id="1.10.510.10">
    <property type="entry name" value="Transferase(Phosphotransferase) domain 1"/>
    <property type="match status" value="1"/>
</dbReference>
<reference evidence="2 3" key="1">
    <citation type="submission" date="2021-07" db="EMBL/GenBank/DDBJ databases">
        <title>Genome data of Colletotrichum spaethianum.</title>
        <authorList>
            <person name="Utami Y.D."/>
            <person name="Hiruma K."/>
        </authorList>
    </citation>
    <scope>NUCLEOTIDE SEQUENCE [LARGE SCALE GENOMIC DNA]</scope>
    <source>
        <strain evidence="2 3">MAFF 242679</strain>
    </source>
</reference>
<dbReference type="InterPro" id="IPR000719">
    <property type="entry name" value="Prot_kinase_dom"/>
</dbReference>
<dbReference type="InterPro" id="IPR008271">
    <property type="entry name" value="Ser/Thr_kinase_AS"/>
</dbReference>
<evidence type="ECO:0000313" key="2">
    <source>
        <dbReference type="EMBL" id="GJC89929.1"/>
    </source>
</evidence>
<dbReference type="PANTHER" id="PTHR24359:SF1">
    <property type="entry name" value="INHIBITOR OF NUCLEAR FACTOR KAPPA-B KINASE EPSILON SUBUNIT HOMOLOG 1-RELATED"/>
    <property type="match status" value="1"/>
</dbReference>